<protein>
    <submittedName>
        <fullName evidence="1">Uncharacterized protein</fullName>
    </submittedName>
</protein>
<dbReference type="AlphaFoldDB" id="A0A0K2TI55"/>
<proteinExistence type="predicted"/>
<accession>A0A0K2TI55</accession>
<dbReference type="EMBL" id="HACA01008124">
    <property type="protein sequence ID" value="CDW25485.1"/>
    <property type="molecule type" value="Transcribed_RNA"/>
</dbReference>
<name>A0A0K2TI55_LEPSM</name>
<reference evidence="1" key="1">
    <citation type="submission" date="2014-05" db="EMBL/GenBank/DDBJ databases">
        <authorList>
            <person name="Chronopoulou M."/>
        </authorList>
    </citation>
    <scope>NUCLEOTIDE SEQUENCE</scope>
    <source>
        <tissue evidence="1">Whole organism</tissue>
    </source>
</reference>
<evidence type="ECO:0000313" key="1">
    <source>
        <dbReference type="EMBL" id="CDW25485.1"/>
    </source>
</evidence>
<sequence>MGDEVLAYVKLTSFREMRCRLCEVEVKGCDVVSAKLELTSKLSVTKCRLRLGVSCLLIWATRCLLSEGDISEADEVLAYVKVT</sequence>
<organism evidence="1">
    <name type="scientific">Lepeophtheirus salmonis</name>
    <name type="common">Salmon louse</name>
    <name type="synonym">Caligus salmonis</name>
    <dbReference type="NCBI Taxonomy" id="72036"/>
    <lineage>
        <taxon>Eukaryota</taxon>
        <taxon>Metazoa</taxon>
        <taxon>Ecdysozoa</taxon>
        <taxon>Arthropoda</taxon>
        <taxon>Crustacea</taxon>
        <taxon>Multicrustacea</taxon>
        <taxon>Hexanauplia</taxon>
        <taxon>Copepoda</taxon>
        <taxon>Siphonostomatoida</taxon>
        <taxon>Caligidae</taxon>
        <taxon>Lepeophtheirus</taxon>
    </lineage>
</organism>